<keyword evidence="3" id="KW-1185">Reference proteome</keyword>
<feature type="region of interest" description="Disordered" evidence="1">
    <location>
        <begin position="1"/>
        <end position="35"/>
    </location>
</feature>
<evidence type="ECO:0000313" key="2">
    <source>
        <dbReference type="EMBL" id="TKV99327.1"/>
    </source>
</evidence>
<dbReference type="AlphaFoldDB" id="A0A4U6TBC2"/>
<sequence>MRMHANLPASCLPKPKETRKQSIQRRDQIDPMESPSPPYHQCYAVVQEPPVISVSMPAAVPRAYYHCSAPGRPAACMCLSLVSSFLRFLASAAVAALSLSLGPAPPRASMLTGALRLSAAMSRPSVSEQGSSSVSSSAVAPPAGLPPPLPAGSGWNAACCCCCVPAYAADGDPRGSATTG</sequence>
<evidence type="ECO:0000313" key="3">
    <source>
        <dbReference type="Proteomes" id="UP000298652"/>
    </source>
</evidence>
<protein>
    <submittedName>
        <fullName evidence="2">Uncharacterized protein</fullName>
    </submittedName>
</protein>
<dbReference type="EMBL" id="CM016559">
    <property type="protein sequence ID" value="TKV99327.1"/>
    <property type="molecule type" value="Genomic_DNA"/>
</dbReference>
<feature type="compositionally biased region" description="Basic and acidic residues" evidence="1">
    <location>
        <begin position="14"/>
        <end position="29"/>
    </location>
</feature>
<proteinExistence type="predicted"/>
<gene>
    <name evidence="2" type="ORF">SEVIR_8G035666v2</name>
</gene>
<accession>A0A4U6TBC2</accession>
<dbReference type="Proteomes" id="UP000298652">
    <property type="component" value="Chromosome 8"/>
</dbReference>
<evidence type="ECO:0000256" key="1">
    <source>
        <dbReference type="SAM" id="MobiDB-lite"/>
    </source>
</evidence>
<reference evidence="2" key="1">
    <citation type="submission" date="2019-03" db="EMBL/GenBank/DDBJ databases">
        <title>WGS assembly of Setaria viridis.</title>
        <authorList>
            <person name="Huang P."/>
            <person name="Jenkins J."/>
            <person name="Grimwood J."/>
            <person name="Barry K."/>
            <person name="Healey A."/>
            <person name="Mamidi S."/>
            <person name="Sreedasyam A."/>
            <person name="Shu S."/>
            <person name="Feldman M."/>
            <person name="Wu J."/>
            <person name="Yu Y."/>
            <person name="Chen C."/>
            <person name="Johnson J."/>
            <person name="Rokhsar D."/>
            <person name="Baxter I."/>
            <person name="Schmutz J."/>
            <person name="Brutnell T."/>
            <person name="Kellogg E."/>
        </authorList>
    </citation>
    <scope>NUCLEOTIDE SEQUENCE [LARGE SCALE GENOMIC DNA]</scope>
</reference>
<dbReference type="Gramene" id="TKV99327">
    <property type="protein sequence ID" value="TKV99327"/>
    <property type="gene ID" value="SEVIR_8G035666v2"/>
</dbReference>
<name>A0A4U6TBC2_SETVI</name>
<organism evidence="2 3">
    <name type="scientific">Setaria viridis</name>
    <name type="common">Green bristlegrass</name>
    <name type="synonym">Setaria italica subsp. viridis</name>
    <dbReference type="NCBI Taxonomy" id="4556"/>
    <lineage>
        <taxon>Eukaryota</taxon>
        <taxon>Viridiplantae</taxon>
        <taxon>Streptophyta</taxon>
        <taxon>Embryophyta</taxon>
        <taxon>Tracheophyta</taxon>
        <taxon>Spermatophyta</taxon>
        <taxon>Magnoliopsida</taxon>
        <taxon>Liliopsida</taxon>
        <taxon>Poales</taxon>
        <taxon>Poaceae</taxon>
        <taxon>PACMAD clade</taxon>
        <taxon>Panicoideae</taxon>
        <taxon>Panicodae</taxon>
        <taxon>Paniceae</taxon>
        <taxon>Cenchrinae</taxon>
        <taxon>Setaria</taxon>
    </lineage>
</organism>